<dbReference type="InterPro" id="IPR043131">
    <property type="entry name" value="BCAT-like_N"/>
</dbReference>
<name>A0ABW1NZY6_9PSEU</name>
<accession>A0ABW1NZY6</accession>
<sequence>MLRIEIDGAPATPELLVPGLLANYGHFTAMQVRGGRVKGLELHLRRLDEGNRELYGEGLAGDRVRELVVRALGEVRDAAVRVVVFGVEEPSVLVSVRPPAGPPEGPLRLLPVDYARTLPHVKHLGGFDRLHHRRRVREAGFDDALLVSRDGAVVEGSTANIGFLDADGGVVWPEADWLHGTAMRLLERELPSRREVVPVDGVGRYRAAFLANSLGVVPVSRVGDVEFVVDEAGVDGGGVVGAGVVGAGVGGGGVARVRAAYDAVPGDALG</sequence>
<organism evidence="1 2">
    <name type="scientific">Saccharothrix lopnurensis</name>
    <dbReference type="NCBI Taxonomy" id="1670621"/>
    <lineage>
        <taxon>Bacteria</taxon>
        <taxon>Bacillati</taxon>
        <taxon>Actinomycetota</taxon>
        <taxon>Actinomycetes</taxon>
        <taxon>Pseudonocardiales</taxon>
        <taxon>Pseudonocardiaceae</taxon>
        <taxon>Saccharothrix</taxon>
    </lineage>
</organism>
<dbReference type="InterPro" id="IPR001544">
    <property type="entry name" value="Aminotrans_IV"/>
</dbReference>
<evidence type="ECO:0000313" key="1">
    <source>
        <dbReference type="EMBL" id="MFC6088945.1"/>
    </source>
</evidence>
<dbReference type="Gene3D" id="3.20.10.10">
    <property type="entry name" value="D-amino Acid Aminotransferase, subunit A, domain 2"/>
    <property type="match status" value="1"/>
</dbReference>
<dbReference type="GO" id="GO:0008483">
    <property type="term" value="F:transaminase activity"/>
    <property type="evidence" value="ECO:0007669"/>
    <property type="project" value="UniProtKB-KW"/>
</dbReference>
<dbReference type="Gene3D" id="3.30.470.10">
    <property type="match status" value="1"/>
</dbReference>
<reference evidence="2" key="1">
    <citation type="journal article" date="2019" name="Int. J. Syst. Evol. Microbiol.">
        <title>The Global Catalogue of Microorganisms (GCM) 10K type strain sequencing project: providing services to taxonomists for standard genome sequencing and annotation.</title>
        <authorList>
            <consortium name="The Broad Institute Genomics Platform"/>
            <consortium name="The Broad Institute Genome Sequencing Center for Infectious Disease"/>
            <person name="Wu L."/>
            <person name="Ma J."/>
        </authorList>
    </citation>
    <scope>NUCLEOTIDE SEQUENCE [LARGE SCALE GENOMIC DNA]</scope>
    <source>
        <strain evidence="2">CGMCC 4.7246</strain>
    </source>
</reference>
<keyword evidence="1" id="KW-0808">Transferase</keyword>
<dbReference type="RefSeq" id="WP_380633817.1">
    <property type="nucleotide sequence ID" value="NZ_JBHSQO010000004.1"/>
</dbReference>
<evidence type="ECO:0000313" key="2">
    <source>
        <dbReference type="Proteomes" id="UP001596220"/>
    </source>
</evidence>
<keyword evidence="1" id="KW-0032">Aminotransferase</keyword>
<comment type="caution">
    <text evidence="1">The sequence shown here is derived from an EMBL/GenBank/DDBJ whole genome shotgun (WGS) entry which is preliminary data.</text>
</comment>
<dbReference type="EMBL" id="JBHSQO010000004">
    <property type="protein sequence ID" value="MFC6088945.1"/>
    <property type="molecule type" value="Genomic_DNA"/>
</dbReference>
<dbReference type="SUPFAM" id="SSF56752">
    <property type="entry name" value="D-aminoacid aminotransferase-like PLP-dependent enzymes"/>
    <property type="match status" value="1"/>
</dbReference>
<proteinExistence type="predicted"/>
<dbReference type="Pfam" id="PF01063">
    <property type="entry name" value="Aminotran_4"/>
    <property type="match status" value="1"/>
</dbReference>
<gene>
    <name evidence="1" type="ORF">ACFP3R_06645</name>
</gene>
<dbReference type="InterPro" id="IPR036038">
    <property type="entry name" value="Aminotransferase-like"/>
</dbReference>
<protein>
    <submittedName>
        <fullName evidence="1">Aminotransferase class IV</fullName>
    </submittedName>
</protein>
<dbReference type="InterPro" id="IPR043132">
    <property type="entry name" value="BCAT-like_C"/>
</dbReference>
<dbReference type="NCBIfam" id="NF006734">
    <property type="entry name" value="PRK09266.1"/>
    <property type="match status" value="1"/>
</dbReference>
<keyword evidence="2" id="KW-1185">Reference proteome</keyword>
<dbReference type="Proteomes" id="UP001596220">
    <property type="component" value="Unassembled WGS sequence"/>
</dbReference>